<protein>
    <recommendedName>
        <fullName evidence="6 7">Large ribosomal subunit protein uL23c</fullName>
    </recommendedName>
</protein>
<dbReference type="FunFam" id="3.30.70.330:FF:000001">
    <property type="entry name" value="50S ribosomal protein L23"/>
    <property type="match status" value="1"/>
</dbReference>
<reference evidence="8" key="1">
    <citation type="submission" date="2020-02" db="EMBL/GenBank/DDBJ databases">
        <authorList>
            <person name="Hughey J.R."/>
        </authorList>
    </citation>
    <scope>NUCLEOTIDE SEQUENCE</scope>
</reference>
<keyword evidence="4 7" id="KW-0689">Ribosomal protein</keyword>
<dbReference type="GO" id="GO:0019843">
    <property type="term" value="F:rRNA binding"/>
    <property type="evidence" value="ECO:0007669"/>
    <property type="project" value="UniProtKB-UniRule"/>
</dbReference>
<evidence type="ECO:0000256" key="1">
    <source>
        <dbReference type="ARBA" id="ARBA00006700"/>
    </source>
</evidence>
<comment type="subunit">
    <text evidence="7">Part of the 50S ribosomal subunit.</text>
</comment>
<dbReference type="AlphaFoldDB" id="A0A7M1VI36"/>
<comment type="subcellular location">
    <subcellularLocation>
        <location evidence="7">Plastid</location>
        <location evidence="7">Chloroplast</location>
    </subcellularLocation>
</comment>
<comment type="similarity">
    <text evidence="1 7">Belongs to the universal ribosomal protein uL23 family.</text>
</comment>
<dbReference type="GO" id="GO:0003735">
    <property type="term" value="F:structural constituent of ribosome"/>
    <property type="evidence" value="ECO:0007669"/>
    <property type="project" value="InterPro"/>
</dbReference>
<keyword evidence="2 7" id="KW-0699">rRNA-binding</keyword>
<dbReference type="InterPro" id="IPR013025">
    <property type="entry name" value="Ribosomal_uL23-like"/>
</dbReference>
<evidence type="ECO:0000256" key="3">
    <source>
        <dbReference type="ARBA" id="ARBA00022884"/>
    </source>
</evidence>
<comment type="function">
    <text evidence="7">Binds to 23S rRNA.</text>
</comment>
<dbReference type="PANTHER" id="PTHR11620">
    <property type="entry name" value="60S RIBOSOMAL PROTEIN L23A"/>
    <property type="match status" value="1"/>
</dbReference>
<dbReference type="GO" id="GO:0006412">
    <property type="term" value="P:translation"/>
    <property type="evidence" value="ECO:0007669"/>
    <property type="project" value="UniProtKB-UniRule"/>
</dbReference>
<dbReference type="EMBL" id="MT032182">
    <property type="protein sequence ID" value="QOS04576.1"/>
    <property type="molecule type" value="Genomic_DNA"/>
</dbReference>
<dbReference type="InterPro" id="IPR012677">
    <property type="entry name" value="Nucleotide-bd_a/b_plait_sf"/>
</dbReference>
<evidence type="ECO:0000256" key="2">
    <source>
        <dbReference type="ARBA" id="ARBA00022730"/>
    </source>
</evidence>
<dbReference type="SUPFAM" id="SSF54189">
    <property type="entry name" value="Ribosomal proteins S24e, L23 and L15e"/>
    <property type="match status" value="1"/>
</dbReference>
<dbReference type="NCBIfam" id="NF004368">
    <property type="entry name" value="PRK05738.3-4"/>
    <property type="match status" value="1"/>
</dbReference>
<dbReference type="GO" id="GO:1990904">
    <property type="term" value="C:ribonucleoprotein complex"/>
    <property type="evidence" value="ECO:0007669"/>
    <property type="project" value="UniProtKB-KW"/>
</dbReference>
<dbReference type="GO" id="GO:0009507">
    <property type="term" value="C:chloroplast"/>
    <property type="evidence" value="ECO:0007669"/>
    <property type="project" value="UniProtKB-SubCell"/>
</dbReference>
<keyword evidence="8" id="KW-0150">Chloroplast</keyword>
<dbReference type="HAMAP" id="MF_01369_B">
    <property type="entry name" value="Ribosomal_uL23_B"/>
    <property type="match status" value="1"/>
</dbReference>
<keyword evidence="5 7" id="KW-0687">Ribonucleoprotein</keyword>
<sequence>MPEINKRALLNIIKYPIITDKTTKLLEENQYSFAVDHKANKLDIKQAIEYIFNVRIQSVNTCNTPPNKKRVGKFIGKKANYKKTIVTLKNEYSINLFPDS</sequence>
<geneLocation type="chloroplast" evidence="8"/>
<dbReference type="Pfam" id="PF00276">
    <property type="entry name" value="Ribosomal_L23"/>
    <property type="match status" value="1"/>
</dbReference>
<keyword evidence="8" id="KW-0934">Plastid</keyword>
<accession>A0A7M1VI36</accession>
<evidence type="ECO:0000256" key="5">
    <source>
        <dbReference type="ARBA" id="ARBA00023274"/>
    </source>
</evidence>
<dbReference type="InterPro" id="IPR012678">
    <property type="entry name" value="Ribosomal_uL23/eL15/eS24_sf"/>
</dbReference>
<dbReference type="GO" id="GO:0005840">
    <property type="term" value="C:ribosome"/>
    <property type="evidence" value="ECO:0007669"/>
    <property type="project" value="UniProtKB-KW"/>
</dbReference>
<dbReference type="NCBIfam" id="NF004363">
    <property type="entry name" value="PRK05738.2-4"/>
    <property type="match status" value="1"/>
</dbReference>
<evidence type="ECO:0000256" key="4">
    <source>
        <dbReference type="ARBA" id="ARBA00022980"/>
    </source>
</evidence>
<proteinExistence type="inferred from homology"/>
<dbReference type="Gene3D" id="3.30.70.330">
    <property type="match status" value="1"/>
</dbReference>
<reference evidence="8" key="2">
    <citation type="submission" date="2021-04" db="EMBL/GenBank/DDBJ databases">
        <title>Sarcopeltis skottsbergii and Sarcopeltis antarctica (Gigartinaceae, Rhodophyta), a new genus and new species from Antarctica.</title>
        <authorList>
            <person name="Leister G."/>
            <person name="Gabrielson P."/>
            <person name="Hommersand M."/>
        </authorList>
    </citation>
    <scope>NUCLEOTIDE SEQUENCE</scope>
</reference>
<gene>
    <name evidence="7 8" type="primary">rpl23</name>
</gene>
<keyword evidence="3 7" id="KW-0694">RNA-binding</keyword>
<evidence type="ECO:0000313" key="8">
    <source>
        <dbReference type="EMBL" id="QOS04576.1"/>
    </source>
</evidence>
<evidence type="ECO:0000256" key="6">
    <source>
        <dbReference type="ARBA" id="ARBA00035287"/>
    </source>
</evidence>
<evidence type="ECO:0000256" key="7">
    <source>
        <dbReference type="HAMAP-Rule" id="MF_01369"/>
    </source>
</evidence>
<name>A0A7M1VI36_SARSK</name>
<organism evidence="8">
    <name type="scientific">Sarcopeltis skottsbergii</name>
    <name type="common">Red alga</name>
    <name type="synonym">Gigartina skottsbergii</name>
    <dbReference type="NCBI Taxonomy" id="2765380"/>
    <lineage>
        <taxon>Eukaryota</taxon>
        <taxon>Rhodophyta</taxon>
        <taxon>Florideophyceae</taxon>
        <taxon>Rhodymeniophycidae</taxon>
        <taxon>Gigartinales</taxon>
        <taxon>Gigartinaceae</taxon>
        <taxon>Sarcopeltis</taxon>
    </lineage>
</organism>